<dbReference type="PANTHER" id="PTHR44042">
    <property type="entry name" value="DUPLICATED HOMEODOMAIN-LIKE SUPERFAMILY PROTEIN-RELATED"/>
    <property type="match status" value="1"/>
</dbReference>
<dbReference type="Pfam" id="PF00249">
    <property type="entry name" value="Myb_DNA-binding"/>
    <property type="match status" value="1"/>
</dbReference>
<evidence type="ECO:0000256" key="1">
    <source>
        <dbReference type="ARBA" id="ARBA00023015"/>
    </source>
</evidence>
<dbReference type="SMART" id="SM00717">
    <property type="entry name" value="SANT"/>
    <property type="match status" value="1"/>
</dbReference>
<dbReference type="Gene3D" id="1.10.10.60">
    <property type="entry name" value="Homeodomain-like"/>
    <property type="match status" value="1"/>
</dbReference>
<proteinExistence type="predicted"/>
<dbReference type="SUPFAM" id="SSF46689">
    <property type="entry name" value="Homeodomain-like"/>
    <property type="match status" value="1"/>
</dbReference>
<evidence type="ECO:0000256" key="2">
    <source>
        <dbReference type="ARBA" id="ARBA00023125"/>
    </source>
</evidence>
<evidence type="ECO:0000256" key="4">
    <source>
        <dbReference type="ARBA" id="ARBA00023242"/>
    </source>
</evidence>
<dbReference type="InterPro" id="IPR001005">
    <property type="entry name" value="SANT/Myb"/>
</dbReference>
<keyword evidence="1" id="KW-0805">Transcription regulation</keyword>
<dbReference type="PANTHER" id="PTHR44042:SF11">
    <property type="entry name" value="OS06G0173800 PROTEIN"/>
    <property type="match status" value="1"/>
</dbReference>
<name>R7WC65_AEGTA</name>
<evidence type="ECO:0000256" key="3">
    <source>
        <dbReference type="ARBA" id="ARBA00023163"/>
    </source>
</evidence>
<keyword evidence="2" id="KW-0238">DNA-binding</keyword>
<dbReference type="InterPro" id="IPR009057">
    <property type="entry name" value="Homeodomain-like_sf"/>
</dbReference>
<dbReference type="InterPro" id="IPR017930">
    <property type="entry name" value="Myb_dom"/>
</dbReference>
<sequence length="252" mass="28504">MDPLVNQGWTSSEEEEARSVIVGHNSHTIVYDDKNKRHNNIVDALHELFPSKTRQQEIGASNICGINTMGDHVIDGYGVREEEEAATMNDNELIFGHALEDTRITETKEAPLMVDKNKMQILENNITSDQPAVPPRQGRFWTIGEHKLFLRGLGVYGRGDWKNISKHFVTTKTHVQVSSHAQKYFRRLHKRASFGTQRYSINDVGLHDEDPWSMNNSSGPSQMLGSTGLNNETSFGLQAPDFCLHYKIVITQ</sequence>
<dbReference type="AlphaFoldDB" id="R7WC65"/>
<dbReference type="InterPro" id="IPR006447">
    <property type="entry name" value="Myb_dom_plants"/>
</dbReference>
<dbReference type="EnsemblPlants" id="EMT20212">
    <property type="protein sequence ID" value="EMT20212"/>
    <property type="gene ID" value="F775_23221"/>
</dbReference>
<organism evidence="5">
    <name type="scientific">Aegilops tauschii</name>
    <name type="common">Tausch's goatgrass</name>
    <name type="synonym">Aegilops squarrosa</name>
    <dbReference type="NCBI Taxonomy" id="37682"/>
    <lineage>
        <taxon>Eukaryota</taxon>
        <taxon>Viridiplantae</taxon>
        <taxon>Streptophyta</taxon>
        <taxon>Embryophyta</taxon>
        <taxon>Tracheophyta</taxon>
        <taxon>Spermatophyta</taxon>
        <taxon>Magnoliopsida</taxon>
        <taxon>Liliopsida</taxon>
        <taxon>Poales</taxon>
        <taxon>Poaceae</taxon>
        <taxon>BOP clade</taxon>
        <taxon>Pooideae</taxon>
        <taxon>Triticodae</taxon>
        <taxon>Triticeae</taxon>
        <taxon>Triticinae</taxon>
        <taxon>Aegilops</taxon>
    </lineage>
</organism>
<accession>R7WC65</accession>
<dbReference type="InterPro" id="IPR017884">
    <property type="entry name" value="SANT_dom"/>
</dbReference>
<protein>
    <submittedName>
        <fullName evidence="5">Myb-like protein J</fullName>
    </submittedName>
</protein>
<dbReference type="InterPro" id="IPR056195">
    <property type="entry name" value="HTH_70"/>
</dbReference>
<evidence type="ECO:0000313" key="5">
    <source>
        <dbReference type="EnsemblPlants" id="EMT20212"/>
    </source>
</evidence>
<dbReference type="NCBIfam" id="TIGR01557">
    <property type="entry name" value="myb_SHAQKYF"/>
    <property type="match status" value="1"/>
</dbReference>
<dbReference type="PROSITE" id="PS51294">
    <property type="entry name" value="HTH_MYB"/>
    <property type="match status" value="1"/>
</dbReference>
<reference evidence="5" key="1">
    <citation type="submission" date="2015-06" db="UniProtKB">
        <authorList>
            <consortium name="EnsemblPlants"/>
        </authorList>
    </citation>
    <scope>IDENTIFICATION</scope>
</reference>
<dbReference type="GO" id="GO:0003677">
    <property type="term" value="F:DNA binding"/>
    <property type="evidence" value="ECO:0007669"/>
    <property type="project" value="UniProtKB-KW"/>
</dbReference>
<keyword evidence="4" id="KW-0539">Nucleus</keyword>
<dbReference type="PROSITE" id="PS51293">
    <property type="entry name" value="SANT"/>
    <property type="match status" value="1"/>
</dbReference>
<dbReference type="Pfam" id="PF23671">
    <property type="entry name" value="HTH_70"/>
    <property type="match status" value="1"/>
</dbReference>
<dbReference type="CDD" id="cd00167">
    <property type="entry name" value="SANT"/>
    <property type="match status" value="1"/>
</dbReference>
<keyword evidence="3" id="KW-0804">Transcription</keyword>